<dbReference type="GO" id="GO:0008776">
    <property type="term" value="F:acetate kinase activity"/>
    <property type="evidence" value="ECO:0007669"/>
    <property type="project" value="TreeGrafter"/>
</dbReference>
<dbReference type="InterPro" id="IPR023865">
    <property type="entry name" value="Aliphatic_acid_kinase_CS"/>
</dbReference>
<dbReference type="Proteomes" id="UP000501747">
    <property type="component" value="Chromosome"/>
</dbReference>
<evidence type="ECO:0000256" key="5">
    <source>
        <dbReference type="ARBA" id="ARBA00022741"/>
    </source>
</evidence>
<dbReference type="NCBIfam" id="NF002834">
    <property type="entry name" value="PRK03011.1-5"/>
    <property type="match status" value="1"/>
</dbReference>
<dbReference type="EMBL" id="CP049887">
    <property type="protein sequence ID" value="QIL49298.1"/>
    <property type="molecule type" value="Genomic_DNA"/>
</dbReference>
<keyword evidence="6 9" id="KW-0418">Kinase</keyword>
<dbReference type="NCBIfam" id="TIGR02707">
    <property type="entry name" value="butyr_kinase"/>
    <property type="match status" value="1"/>
</dbReference>
<dbReference type="GO" id="GO:0005524">
    <property type="term" value="F:ATP binding"/>
    <property type="evidence" value="ECO:0007669"/>
    <property type="project" value="UniProtKB-KW"/>
</dbReference>
<accession>A0A6G8AW54</accession>
<evidence type="ECO:0000256" key="8">
    <source>
        <dbReference type="ARBA" id="ARBA00048596"/>
    </source>
</evidence>
<dbReference type="PIRSF" id="PIRSF036458">
    <property type="entry name" value="Butyrate_kin"/>
    <property type="match status" value="1"/>
</dbReference>
<name>A0A6G8AW54_9ENTE</name>
<evidence type="ECO:0000313" key="12">
    <source>
        <dbReference type="Proteomes" id="UP000501747"/>
    </source>
</evidence>
<dbReference type="RefSeq" id="WP_166035471.1">
    <property type="nucleotide sequence ID" value="NZ_CP049887.1"/>
</dbReference>
<evidence type="ECO:0000256" key="7">
    <source>
        <dbReference type="ARBA" id="ARBA00022840"/>
    </source>
</evidence>
<dbReference type="Pfam" id="PF00871">
    <property type="entry name" value="Acetate_kinase"/>
    <property type="match status" value="1"/>
</dbReference>
<keyword evidence="3 9" id="KW-0963">Cytoplasm</keyword>
<dbReference type="InterPro" id="IPR043129">
    <property type="entry name" value="ATPase_NBD"/>
</dbReference>
<evidence type="ECO:0000313" key="11">
    <source>
        <dbReference type="EMBL" id="QIL49298.1"/>
    </source>
</evidence>
<evidence type="ECO:0000256" key="6">
    <source>
        <dbReference type="ARBA" id="ARBA00022777"/>
    </source>
</evidence>
<keyword evidence="7 9" id="KW-0067">ATP-binding</keyword>
<comment type="subcellular location">
    <subcellularLocation>
        <location evidence="1 9">Cytoplasm</location>
    </subcellularLocation>
</comment>
<gene>
    <name evidence="9 11" type="primary">buk</name>
    <name evidence="11" type="ORF">G7082_12750</name>
</gene>
<evidence type="ECO:0000256" key="2">
    <source>
        <dbReference type="ARBA" id="ARBA00008748"/>
    </source>
</evidence>
<dbReference type="GO" id="GO:0005737">
    <property type="term" value="C:cytoplasm"/>
    <property type="evidence" value="ECO:0007669"/>
    <property type="project" value="UniProtKB-SubCell"/>
</dbReference>
<evidence type="ECO:0000256" key="3">
    <source>
        <dbReference type="ARBA" id="ARBA00022490"/>
    </source>
</evidence>
<evidence type="ECO:0000256" key="10">
    <source>
        <dbReference type="RuleBase" id="RU003835"/>
    </source>
</evidence>
<dbReference type="InterPro" id="IPR011245">
    <property type="entry name" value="Butyrate_kin"/>
</dbReference>
<dbReference type="PANTHER" id="PTHR21060">
    <property type="entry name" value="ACETATE KINASE"/>
    <property type="match status" value="1"/>
</dbReference>
<comment type="catalytic activity">
    <reaction evidence="8 9">
        <text>butanoate + ATP = butanoyl phosphate + ADP</text>
        <dbReference type="Rhea" id="RHEA:13585"/>
        <dbReference type="ChEBI" id="CHEBI:17968"/>
        <dbReference type="ChEBI" id="CHEBI:30616"/>
        <dbReference type="ChEBI" id="CHEBI:58079"/>
        <dbReference type="ChEBI" id="CHEBI:456216"/>
        <dbReference type="EC" id="2.7.2.7"/>
    </reaction>
</comment>
<organism evidence="11 12">
    <name type="scientific">Vagococcus hydrophili</name>
    <dbReference type="NCBI Taxonomy" id="2714947"/>
    <lineage>
        <taxon>Bacteria</taxon>
        <taxon>Bacillati</taxon>
        <taxon>Bacillota</taxon>
        <taxon>Bacilli</taxon>
        <taxon>Lactobacillales</taxon>
        <taxon>Enterococcaceae</taxon>
        <taxon>Vagococcus</taxon>
    </lineage>
</organism>
<dbReference type="PROSITE" id="PS01076">
    <property type="entry name" value="ACETATE_KINASE_2"/>
    <property type="match status" value="1"/>
</dbReference>
<protein>
    <recommendedName>
        <fullName evidence="9">Probable butyrate kinase</fullName>
        <shortName evidence="9">BK</shortName>
        <ecNumber evidence="9">2.7.2.7</ecNumber>
    </recommendedName>
    <alternativeName>
        <fullName evidence="9">Branched-chain carboxylic acid kinase</fullName>
    </alternativeName>
</protein>
<dbReference type="AlphaFoldDB" id="A0A6G8AW54"/>
<dbReference type="GO" id="GO:0047761">
    <property type="term" value="F:butyrate kinase activity"/>
    <property type="evidence" value="ECO:0007669"/>
    <property type="project" value="UniProtKB-UniRule"/>
</dbReference>
<dbReference type="Gene3D" id="3.30.420.40">
    <property type="match status" value="2"/>
</dbReference>
<dbReference type="EC" id="2.7.2.7" evidence="9"/>
<evidence type="ECO:0000256" key="1">
    <source>
        <dbReference type="ARBA" id="ARBA00004496"/>
    </source>
</evidence>
<dbReference type="PRINTS" id="PR00471">
    <property type="entry name" value="ACETATEKNASE"/>
</dbReference>
<dbReference type="SUPFAM" id="SSF53067">
    <property type="entry name" value="Actin-like ATPase domain"/>
    <property type="match status" value="2"/>
</dbReference>
<sequence length="353" mass="39031">MKKILVINPGSTSTKVAYYEDKEEKLNKNVFHDNSELAGFEKISDQYDYRLNLIAEFLEQEGISVSDLDAAVGRGGSLPPVDAGAYLVNDSMIDWLVNKTDVHHASNLGAMLARGFKEKAKDDCIAMIYDPITVDQFHDLSRISGLKGVNRRSIGHMLNMRAIAMKTAEEMDKKYEDLNLIVAHLGSGSSISVHEKGRMIDLSIDDEGPFSVERTGSLCLKEFIPFCYQMTQEEVTSWTRKKGGMISYLGTNSGIEVEERIDAGDEEARLILEAMAYQVAKGIGELATVVNGQVDGIVITGGFAYSKRILDWVTERVSFIAPVSAIPGEFEMEALRNGALRVLAKEEIGKEFK</sequence>
<dbReference type="PROSITE" id="PS01075">
    <property type="entry name" value="ACETATE_KINASE_1"/>
    <property type="match status" value="1"/>
</dbReference>
<proteinExistence type="inferred from homology"/>
<dbReference type="InterPro" id="IPR000890">
    <property type="entry name" value="Aliphatic_acid_kin_short-chain"/>
</dbReference>
<evidence type="ECO:0000256" key="4">
    <source>
        <dbReference type="ARBA" id="ARBA00022679"/>
    </source>
</evidence>
<dbReference type="KEGG" id="vhy:G7082_12750"/>
<keyword evidence="5 9" id="KW-0547">Nucleotide-binding</keyword>
<dbReference type="HAMAP" id="MF_00542">
    <property type="entry name" value="Butyrate_kinase"/>
    <property type="match status" value="1"/>
</dbReference>
<comment type="similarity">
    <text evidence="2 9 10">Belongs to the acetokinase family.</text>
</comment>
<evidence type="ECO:0000256" key="9">
    <source>
        <dbReference type="HAMAP-Rule" id="MF_00542"/>
    </source>
</evidence>
<dbReference type="PANTHER" id="PTHR21060:SF3">
    <property type="entry name" value="BUTYRATE KINASE 2-RELATED"/>
    <property type="match status" value="1"/>
</dbReference>
<dbReference type="GO" id="GO:0006083">
    <property type="term" value="P:acetate metabolic process"/>
    <property type="evidence" value="ECO:0007669"/>
    <property type="project" value="TreeGrafter"/>
</dbReference>
<keyword evidence="12" id="KW-1185">Reference proteome</keyword>
<dbReference type="CDD" id="cd24011">
    <property type="entry name" value="ASKHA_NBD_BK"/>
    <property type="match status" value="1"/>
</dbReference>
<reference evidence="11 12" key="1">
    <citation type="submission" date="2020-03" db="EMBL/GenBank/DDBJ databases">
        <title>Vagococcus sp. nov., isolated from beetles.</title>
        <authorList>
            <person name="Hyun D.-W."/>
            <person name="Bae J.-W."/>
        </authorList>
    </citation>
    <scope>NUCLEOTIDE SEQUENCE [LARGE SCALE GENOMIC DNA]</scope>
    <source>
        <strain evidence="11 12">HDW17B</strain>
    </source>
</reference>
<keyword evidence="4 9" id="KW-0808">Transferase</keyword>